<dbReference type="Pfam" id="PF09527">
    <property type="entry name" value="ATPase_gene1"/>
    <property type="match status" value="1"/>
</dbReference>
<protein>
    <recommendedName>
        <fullName evidence="4">ATP synthase protein I</fullName>
    </recommendedName>
</protein>
<feature type="transmembrane region" description="Helical" evidence="1">
    <location>
        <begin position="12"/>
        <end position="36"/>
    </location>
</feature>
<proteinExistence type="predicted"/>
<evidence type="ECO:0000313" key="3">
    <source>
        <dbReference type="Proteomes" id="UP000094580"/>
    </source>
</evidence>
<evidence type="ECO:0000313" key="2">
    <source>
        <dbReference type="EMBL" id="ODG91937.1"/>
    </source>
</evidence>
<name>A0ABX2ZQE2_9BACI</name>
<keyword evidence="1" id="KW-0472">Membrane</keyword>
<evidence type="ECO:0000256" key="1">
    <source>
        <dbReference type="SAM" id="Phobius"/>
    </source>
</evidence>
<organism evidence="2 3">
    <name type="scientific">Gottfriedia luciferensis</name>
    <dbReference type="NCBI Taxonomy" id="178774"/>
    <lineage>
        <taxon>Bacteria</taxon>
        <taxon>Bacillati</taxon>
        <taxon>Bacillota</taxon>
        <taxon>Bacilli</taxon>
        <taxon>Bacillales</taxon>
        <taxon>Bacillaceae</taxon>
        <taxon>Gottfriedia</taxon>
    </lineage>
</organism>
<keyword evidence="1" id="KW-1133">Transmembrane helix</keyword>
<sequence>MKNNNQHPLKAMALMSSILAQLVGSILIGIFLGRWIDSFFNWPVPVFMIIFLLLGLFTGIYGTLKLVKQFTPGD</sequence>
<accession>A0ABX2ZQE2</accession>
<evidence type="ECO:0008006" key="4">
    <source>
        <dbReference type="Google" id="ProtNLM"/>
    </source>
</evidence>
<keyword evidence="1" id="KW-0812">Transmembrane</keyword>
<comment type="caution">
    <text evidence="2">The sequence shown here is derived from an EMBL/GenBank/DDBJ whole genome shotgun (WGS) entry which is preliminary data.</text>
</comment>
<reference evidence="2 3" key="1">
    <citation type="submission" date="2016-07" db="EMBL/GenBank/DDBJ databases">
        <authorList>
            <person name="Townsley L."/>
            <person name="Shank E.A."/>
        </authorList>
    </citation>
    <scope>NUCLEOTIDE SEQUENCE [LARGE SCALE GENOMIC DNA]</scope>
    <source>
        <strain evidence="2 3">CH01</strain>
    </source>
</reference>
<dbReference type="InterPro" id="IPR032820">
    <property type="entry name" value="ATPase_put"/>
</dbReference>
<dbReference type="RefSeq" id="WP_025568596.1">
    <property type="nucleotide sequence ID" value="NZ_MDKC01000013.1"/>
</dbReference>
<dbReference type="GeneID" id="34871245"/>
<dbReference type="EMBL" id="MDKC01000013">
    <property type="protein sequence ID" value="ODG91937.1"/>
    <property type="molecule type" value="Genomic_DNA"/>
</dbReference>
<gene>
    <name evidence="2" type="ORF">BED47_05505</name>
</gene>
<feature type="transmembrane region" description="Helical" evidence="1">
    <location>
        <begin position="42"/>
        <end position="64"/>
    </location>
</feature>
<dbReference type="Proteomes" id="UP000094580">
    <property type="component" value="Unassembled WGS sequence"/>
</dbReference>
<keyword evidence="3" id="KW-1185">Reference proteome</keyword>